<reference evidence="2 3" key="2">
    <citation type="journal article" date="2019" name="G3 (Bethesda)">
        <title>Hybrid Assembly of the Genome of the Entomopathogenic Nematode Steinernema carpocapsae Identifies the X-Chromosome.</title>
        <authorList>
            <person name="Serra L."/>
            <person name="Macchietto M."/>
            <person name="Macias-Munoz A."/>
            <person name="McGill C.J."/>
            <person name="Rodriguez I.M."/>
            <person name="Rodriguez B."/>
            <person name="Murad R."/>
            <person name="Mortazavi A."/>
        </authorList>
    </citation>
    <scope>NUCLEOTIDE SEQUENCE [LARGE SCALE GENOMIC DNA]</scope>
    <source>
        <strain evidence="2 3">ALL</strain>
    </source>
</reference>
<feature type="region of interest" description="Disordered" evidence="1">
    <location>
        <begin position="302"/>
        <end position="321"/>
    </location>
</feature>
<dbReference type="OrthoDB" id="5834857at2759"/>
<proteinExistence type="predicted"/>
<name>A0A4U8UZP0_STECR</name>
<feature type="compositionally biased region" description="Low complexity" evidence="1">
    <location>
        <begin position="328"/>
        <end position="339"/>
    </location>
</feature>
<organism evidence="2 3">
    <name type="scientific">Steinernema carpocapsae</name>
    <name type="common">Entomopathogenic nematode</name>
    <dbReference type="NCBI Taxonomy" id="34508"/>
    <lineage>
        <taxon>Eukaryota</taxon>
        <taxon>Metazoa</taxon>
        <taxon>Ecdysozoa</taxon>
        <taxon>Nematoda</taxon>
        <taxon>Chromadorea</taxon>
        <taxon>Rhabditida</taxon>
        <taxon>Tylenchina</taxon>
        <taxon>Panagrolaimomorpha</taxon>
        <taxon>Strongyloidoidea</taxon>
        <taxon>Steinernematidae</taxon>
        <taxon>Steinernema</taxon>
    </lineage>
</organism>
<evidence type="ECO:0000256" key="1">
    <source>
        <dbReference type="SAM" id="MobiDB-lite"/>
    </source>
</evidence>
<dbReference type="InterPro" id="IPR052665">
    <property type="entry name" value="Neuropeptide-GPCR"/>
</dbReference>
<evidence type="ECO:0008006" key="4">
    <source>
        <dbReference type="Google" id="ProtNLM"/>
    </source>
</evidence>
<gene>
    <name evidence="2" type="ORF">L596_004529</name>
</gene>
<dbReference type="Proteomes" id="UP000298663">
    <property type="component" value="Chromosome X"/>
</dbReference>
<reference evidence="2 3" key="1">
    <citation type="journal article" date="2015" name="Genome Biol.">
        <title>Comparative genomics of Steinernema reveals deeply conserved gene regulatory networks.</title>
        <authorList>
            <person name="Dillman A.R."/>
            <person name="Macchietto M."/>
            <person name="Porter C.F."/>
            <person name="Rogers A."/>
            <person name="Williams B."/>
            <person name="Antoshechkin I."/>
            <person name="Lee M.M."/>
            <person name="Goodwin Z."/>
            <person name="Lu X."/>
            <person name="Lewis E.E."/>
            <person name="Goodrich-Blair H."/>
            <person name="Stock S.P."/>
            <person name="Adams B.J."/>
            <person name="Sternberg P.W."/>
            <person name="Mortazavi A."/>
        </authorList>
    </citation>
    <scope>NUCLEOTIDE SEQUENCE [LARGE SCALE GENOMIC DNA]</scope>
    <source>
        <strain evidence="2 3">ALL</strain>
    </source>
</reference>
<dbReference type="Gene3D" id="1.20.1070.10">
    <property type="entry name" value="Rhodopsin 7-helix transmembrane proteins"/>
    <property type="match status" value="1"/>
</dbReference>
<dbReference type="PANTHER" id="PTHR24224">
    <property type="entry name" value="CARDIOACCELERATORY PEPTIDE RECEPTOR-RELATED"/>
    <property type="match status" value="1"/>
</dbReference>
<feature type="compositionally biased region" description="Polar residues" evidence="1">
    <location>
        <begin position="310"/>
        <end position="321"/>
    </location>
</feature>
<evidence type="ECO:0000313" key="3">
    <source>
        <dbReference type="Proteomes" id="UP000298663"/>
    </source>
</evidence>
<sequence length="384" mass="43444">MTGLSTWCWLFVSALRYMAVYHPLWHISRWRLGRRSLCCILVLSFTMNSWLLFAVNGQVQTCGEDNLSETYDLNRFLHGMELCWSYILPACITFILDMRVIMTHPPGLATSIRQTASRKGRSDSNELLDRATSFRSKVKPCNDVCKKSGIEGFILGPFASLKCSLSSWRFRKEKTTFPEPHHESASRKLSTRRCLNGSTLMVHRDYDNNGQCSGAYAVSVVQASKARSAVWRWLAITTIDLLLNAPDNFLRISAVFYVNSAQMGQTPSEHLVALVARVLYFAQFCFNAAYLSKIVYKRNTRPRKHPSALHQRTSTMGMNPNELSVRKSTISSSLRPTSSNPFVSGEKATTEEKPFSRIGPSRSFHVPRGGLHCQGLLVENEWKI</sequence>
<dbReference type="AlphaFoldDB" id="A0A4U8UZP0"/>
<dbReference type="EMBL" id="AZBU02000001">
    <property type="protein sequence ID" value="TMS37637.1"/>
    <property type="molecule type" value="Genomic_DNA"/>
</dbReference>
<feature type="region of interest" description="Disordered" evidence="1">
    <location>
        <begin position="327"/>
        <end position="361"/>
    </location>
</feature>
<protein>
    <recommendedName>
        <fullName evidence="4">G-protein coupled receptors family 1 profile domain-containing protein</fullName>
    </recommendedName>
</protein>
<dbReference type="SUPFAM" id="SSF81321">
    <property type="entry name" value="Family A G protein-coupled receptor-like"/>
    <property type="match status" value="1"/>
</dbReference>
<keyword evidence="3" id="KW-1185">Reference proteome</keyword>
<evidence type="ECO:0000313" key="2">
    <source>
        <dbReference type="EMBL" id="TMS37637.1"/>
    </source>
</evidence>
<dbReference type="GO" id="GO:0016020">
    <property type="term" value="C:membrane"/>
    <property type="evidence" value="ECO:0007669"/>
    <property type="project" value="TreeGrafter"/>
</dbReference>
<accession>A0A4U8UZP0</accession>
<comment type="caution">
    <text evidence="2">The sequence shown here is derived from an EMBL/GenBank/DDBJ whole genome shotgun (WGS) entry which is preliminary data.</text>
</comment>
<dbReference type="EMBL" id="CM016762">
    <property type="protein sequence ID" value="TMS37637.1"/>
    <property type="molecule type" value="Genomic_DNA"/>
</dbReference>
<dbReference type="PANTHER" id="PTHR24224:SF37">
    <property type="entry name" value="G-PROTEIN COUPLED RECEPTORS FAMILY 1 PROFILE DOMAIN-CONTAINING PROTEIN"/>
    <property type="match status" value="1"/>
</dbReference>